<dbReference type="Pfam" id="PF10648">
    <property type="entry name" value="Gmad2"/>
    <property type="match status" value="1"/>
</dbReference>
<accession>A0A2N2EA05</accession>
<evidence type="ECO:0000313" key="3">
    <source>
        <dbReference type="Proteomes" id="UP000233517"/>
    </source>
</evidence>
<organism evidence="2 3">
    <name type="scientific">Candidatus Falkowbacteria bacterium HGW-Falkowbacteria-1</name>
    <dbReference type="NCBI Taxonomy" id="2013768"/>
    <lineage>
        <taxon>Bacteria</taxon>
        <taxon>Candidatus Falkowiibacteriota</taxon>
    </lineage>
</organism>
<sequence length="132" mass="15314">MESYPRQCRSDEKTFVENIGNELEKNDLIRVENPRPNQFIENQLLIKGEARGTWYFEASFPIFLYDNNGKEIAISIAQAKSDWMTENFVSFEAVLEFSTPETNNGFLIFKKDNPSGLSEYDDELKIPVKFSK</sequence>
<dbReference type="EMBL" id="PHAI01000002">
    <property type="protein sequence ID" value="PKM91574.1"/>
    <property type="molecule type" value="Genomic_DNA"/>
</dbReference>
<dbReference type="InterPro" id="IPR018911">
    <property type="entry name" value="Gmad2_Ig-like_dom"/>
</dbReference>
<dbReference type="AlphaFoldDB" id="A0A2N2EA05"/>
<evidence type="ECO:0000259" key="1">
    <source>
        <dbReference type="Pfam" id="PF10648"/>
    </source>
</evidence>
<reference evidence="2 3" key="1">
    <citation type="journal article" date="2017" name="ISME J.">
        <title>Potential for microbial H2 and metal transformations associated with novel bacteria and archaea in deep terrestrial subsurface sediments.</title>
        <authorList>
            <person name="Hernsdorf A.W."/>
            <person name="Amano Y."/>
            <person name="Miyakawa K."/>
            <person name="Ise K."/>
            <person name="Suzuki Y."/>
            <person name="Anantharaman K."/>
            <person name="Probst A."/>
            <person name="Burstein D."/>
            <person name="Thomas B.C."/>
            <person name="Banfield J.F."/>
        </authorList>
    </citation>
    <scope>NUCLEOTIDE SEQUENCE [LARGE SCALE GENOMIC DNA]</scope>
    <source>
        <strain evidence="2">HGW-Falkowbacteria-1</strain>
    </source>
</reference>
<evidence type="ECO:0000313" key="2">
    <source>
        <dbReference type="EMBL" id="PKM91574.1"/>
    </source>
</evidence>
<comment type="caution">
    <text evidence="2">The sequence shown here is derived from an EMBL/GenBank/DDBJ whole genome shotgun (WGS) entry which is preliminary data.</text>
</comment>
<protein>
    <recommendedName>
        <fullName evidence="1">Bacterial spore germination immunoglobulin-like domain-containing protein</fullName>
    </recommendedName>
</protein>
<gene>
    <name evidence="2" type="ORF">CVU82_01725</name>
</gene>
<feature type="domain" description="Bacterial spore germination immunoglobulin-like" evidence="1">
    <location>
        <begin position="29"/>
        <end position="116"/>
    </location>
</feature>
<proteinExistence type="predicted"/>
<name>A0A2N2EA05_9BACT</name>
<dbReference type="Proteomes" id="UP000233517">
    <property type="component" value="Unassembled WGS sequence"/>
</dbReference>